<protein>
    <submittedName>
        <fullName evidence="6">Nuclear prelamin A recognition factor-like protein</fullName>
    </submittedName>
</protein>
<dbReference type="PANTHER" id="PTHR11615">
    <property type="entry name" value="NITRATE, FORMATE, IRON DEHYDROGENASE"/>
    <property type="match status" value="1"/>
</dbReference>
<dbReference type="InterPro" id="IPR050340">
    <property type="entry name" value="Cytosolic_Fe-S_CAF"/>
</dbReference>
<gene>
    <name evidence="6" type="ORF">DFP72DRAFT_883710</name>
</gene>
<dbReference type="InterPro" id="IPR004108">
    <property type="entry name" value="Fe_hydrogenase_lsu_C"/>
</dbReference>
<dbReference type="GO" id="GO:0051539">
    <property type="term" value="F:4 iron, 4 sulfur cluster binding"/>
    <property type="evidence" value="ECO:0007669"/>
    <property type="project" value="UniProtKB-KW"/>
</dbReference>
<feature type="region of interest" description="Disordered" evidence="4">
    <location>
        <begin position="591"/>
        <end position="644"/>
    </location>
</feature>
<evidence type="ECO:0000256" key="4">
    <source>
        <dbReference type="SAM" id="MobiDB-lite"/>
    </source>
</evidence>
<feature type="domain" description="Iron hydrogenase large subunit C-terminal" evidence="5">
    <location>
        <begin position="163"/>
        <end position="483"/>
    </location>
</feature>
<dbReference type="Proteomes" id="UP000521943">
    <property type="component" value="Unassembled WGS sequence"/>
</dbReference>
<keyword evidence="2" id="KW-0004">4Fe-4S</keyword>
<dbReference type="Gene3D" id="3.40.950.10">
    <property type="entry name" value="Fe-only Hydrogenase (Larger Subunit), Chain L, domain 3"/>
    <property type="match status" value="1"/>
</dbReference>
<evidence type="ECO:0000256" key="1">
    <source>
        <dbReference type="ARBA" id="ARBA00006596"/>
    </source>
</evidence>
<proteinExistence type="inferred from homology"/>
<evidence type="ECO:0000313" key="7">
    <source>
        <dbReference type="Proteomes" id="UP000521943"/>
    </source>
</evidence>
<dbReference type="AlphaFoldDB" id="A0A8H6M8Y4"/>
<evidence type="ECO:0000313" key="6">
    <source>
        <dbReference type="EMBL" id="KAF6760278.1"/>
    </source>
</evidence>
<name>A0A8H6M8Y4_9AGAR</name>
<organism evidence="6 7">
    <name type="scientific">Ephemerocybe angulata</name>
    <dbReference type="NCBI Taxonomy" id="980116"/>
    <lineage>
        <taxon>Eukaryota</taxon>
        <taxon>Fungi</taxon>
        <taxon>Dikarya</taxon>
        <taxon>Basidiomycota</taxon>
        <taxon>Agaricomycotina</taxon>
        <taxon>Agaricomycetes</taxon>
        <taxon>Agaricomycetidae</taxon>
        <taxon>Agaricales</taxon>
        <taxon>Agaricineae</taxon>
        <taxon>Psathyrellaceae</taxon>
        <taxon>Ephemerocybe</taxon>
    </lineage>
</organism>
<dbReference type="Pfam" id="PF02906">
    <property type="entry name" value="Fe_hyd_lg_C"/>
    <property type="match status" value="1"/>
</dbReference>
<comment type="similarity">
    <text evidence="1">Belongs to the NARF family.</text>
</comment>
<dbReference type="InterPro" id="IPR009016">
    <property type="entry name" value="Fe_hydrogenase"/>
</dbReference>
<accession>A0A8H6M8Y4</accession>
<keyword evidence="7" id="KW-1185">Reference proteome</keyword>
<dbReference type="EMBL" id="JACGCI010000013">
    <property type="protein sequence ID" value="KAF6760278.1"/>
    <property type="molecule type" value="Genomic_DNA"/>
</dbReference>
<comment type="caution">
    <text evidence="6">The sequence shown here is derived from an EMBL/GenBank/DDBJ whole genome shotgun (WGS) entry which is preliminary data.</text>
</comment>
<sequence>MAFSGALTLTDLNDFISPSQACIKPVEQADKKPEEKYVGAKTEIVVDSSGSYYEVASEGAVQLNNTSAQIDNEGSTGTKLEQAQISLNDCLACSGCITSAESILITLQSHAEVFTFLDSNKDATEDTKKLPVLSIAPQPLASLAASLTASACSSSSSSAAPPITPHQVLRRVQAFCREALGIAHVFDTTFARHLALREHLLEFEERKAKDKLGGEAAQGQLPMLASACPGWICYAEKAHSEMLPFISRTKSPQQVMGTLVKEWMGKHAGFTPDKVYHVSVMPCYDKKLEASRQDFYNDVYSTRDVDCVITTGELELMMREKGWDLAQPVPGELDEEAEAVNAESTALPELIQHAGSSSGSYLMSIIEHLQRESAVPLTLSSKIMRNADYEEFTLTVAGSGKTVFKGAKCYGFRNLQNVVRKVGRERGVRTAGGAAGRLAGRAGAGVGRRLKKAGGGGDEDGGKDKQYDYVEVMACPGGCVNGGGQLKPILPKPQESGADEEGYPRDWVQTGVVLPENETEMGATTAPRADVDPPSVAAIESGVVMNAKWGDKDWTRRVEAAYWLDGSLEPMGQAGVQCDEEGSGGAEIKMNGGPHDLDAPPPLGPSAARGRAMGGGREGPTVSGRAGGRVNVKSDATSAERRRSAQRIRKKRWAEKLADRVLKELCGSDDDAVKNRQRFFRTEYHAVESDVGGLAVKW</sequence>
<dbReference type="SUPFAM" id="SSF53920">
    <property type="entry name" value="Fe-only hydrogenase"/>
    <property type="match status" value="1"/>
</dbReference>
<evidence type="ECO:0000259" key="5">
    <source>
        <dbReference type="Pfam" id="PF02906"/>
    </source>
</evidence>
<dbReference type="OrthoDB" id="10253113at2759"/>
<keyword evidence="2" id="KW-0408">Iron</keyword>
<keyword evidence="3" id="KW-0411">Iron-sulfur</keyword>
<evidence type="ECO:0000256" key="2">
    <source>
        <dbReference type="ARBA" id="ARBA00022485"/>
    </source>
</evidence>
<reference evidence="6 7" key="1">
    <citation type="submission" date="2020-07" db="EMBL/GenBank/DDBJ databases">
        <title>Comparative genomics of pyrophilous fungi reveals a link between fire events and developmental genes.</title>
        <authorList>
            <consortium name="DOE Joint Genome Institute"/>
            <person name="Steindorff A.S."/>
            <person name="Carver A."/>
            <person name="Calhoun S."/>
            <person name="Stillman K."/>
            <person name="Liu H."/>
            <person name="Lipzen A."/>
            <person name="Pangilinan J."/>
            <person name="Labutti K."/>
            <person name="Bruns T.D."/>
            <person name="Grigoriev I.V."/>
        </authorList>
    </citation>
    <scope>NUCLEOTIDE SEQUENCE [LARGE SCALE GENOMIC DNA]</scope>
    <source>
        <strain evidence="6 7">CBS 144469</strain>
    </source>
</reference>
<evidence type="ECO:0000256" key="3">
    <source>
        <dbReference type="ARBA" id="ARBA00023014"/>
    </source>
</evidence>
<keyword evidence="2" id="KW-0479">Metal-binding</keyword>